<dbReference type="InterPro" id="IPR050191">
    <property type="entry name" value="ATP-dep_DNA_ligase"/>
</dbReference>
<dbReference type="InterPro" id="IPR014146">
    <property type="entry name" value="LigD_ligase_dom"/>
</dbReference>
<dbReference type="PANTHER" id="PTHR45674">
    <property type="entry name" value="DNA LIGASE 1/3 FAMILY MEMBER"/>
    <property type="match status" value="1"/>
</dbReference>
<dbReference type="eggNOG" id="COG1793">
    <property type="taxonomic scope" value="Bacteria"/>
</dbReference>
<name>D5P2G9_9MYCO</name>
<evidence type="ECO:0000256" key="4">
    <source>
        <dbReference type="ARBA" id="ARBA00034003"/>
    </source>
</evidence>
<dbReference type="InterPro" id="IPR012310">
    <property type="entry name" value="DNA_ligase_ATP-dep_cent"/>
</dbReference>
<dbReference type="Pfam" id="PF04679">
    <property type="entry name" value="DNA_ligase_A_C"/>
    <property type="match status" value="1"/>
</dbReference>
<dbReference type="GO" id="GO:0005524">
    <property type="term" value="F:ATP binding"/>
    <property type="evidence" value="ECO:0007669"/>
    <property type="project" value="InterPro"/>
</dbReference>
<evidence type="ECO:0000256" key="3">
    <source>
        <dbReference type="ARBA" id="ARBA00022598"/>
    </source>
</evidence>
<dbReference type="InterPro" id="IPR012309">
    <property type="entry name" value="DNA_ligase_ATP-dep_C"/>
</dbReference>
<dbReference type="AlphaFoldDB" id="D5P2G9"/>
<sequence length="312" mass="33675">MLAMAGQPPCGPEWVVEPKFDGARCAARVGAGRVDLFSRHFTNLSASFPEVMKGCTALGRRGVILDGEIIVLDDKGRPSFELLQRRLRVARPPASLTKRLAARLVVFDILYLDGQDLTGMAYRDRRAALQALGADDLAIELATSPAWSDVDGAQVLAAMVDAGMEGIVSKDVTSRYRVGRRTRQWIKTPHRCSNHFLIGGYTLSRGSSASVGSVLVGAYDPGGVLAYCGRISVGLGQQARRDLHARLSGLHQTVSPFGLIDHHGHDDGVLWVRPVVVGRIEYREFVGGRLRHAAWKGVADVNAGDVCLALLG</sequence>
<evidence type="ECO:0000256" key="1">
    <source>
        <dbReference type="ARBA" id="ARBA00007572"/>
    </source>
</evidence>
<dbReference type="Pfam" id="PF01068">
    <property type="entry name" value="DNA_ligase_A_M"/>
    <property type="match status" value="1"/>
</dbReference>
<dbReference type="InterPro" id="IPR012340">
    <property type="entry name" value="NA-bd_OB-fold"/>
</dbReference>
<dbReference type="PROSITE" id="PS00697">
    <property type="entry name" value="DNA_LIGASE_A1"/>
    <property type="match status" value="1"/>
</dbReference>
<dbReference type="PANTHER" id="PTHR45674:SF4">
    <property type="entry name" value="DNA LIGASE 1"/>
    <property type="match status" value="1"/>
</dbReference>
<dbReference type="Proteomes" id="UP000003653">
    <property type="component" value="Unassembled WGS sequence"/>
</dbReference>
<dbReference type="EC" id="6.5.1.1" evidence="2"/>
<comment type="catalytic activity">
    <reaction evidence="4">
        <text>ATP + (deoxyribonucleotide)n-3'-hydroxyl + 5'-phospho-(deoxyribonucleotide)m = (deoxyribonucleotide)n+m + AMP + diphosphate.</text>
        <dbReference type="EC" id="6.5.1.1"/>
    </reaction>
</comment>
<dbReference type="HOGENOM" id="CLU_008325_4_0_11"/>
<dbReference type="GO" id="GO:0006310">
    <property type="term" value="P:DNA recombination"/>
    <property type="evidence" value="ECO:0007669"/>
    <property type="project" value="InterPro"/>
</dbReference>
<comment type="similarity">
    <text evidence="1">Belongs to the ATP-dependent DNA ligase family.</text>
</comment>
<accession>D5P2G9</accession>
<evidence type="ECO:0000313" key="7">
    <source>
        <dbReference type="Proteomes" id="UP000003653"/>
    </source>
</evidence>
<protein>
    <recommendedName>
        <fullName evidence="2">DNA ligase (ATP)</fullName>
        <ecNumber evidence="2">6.5.1.1</ecNumber>
    </recommendedName>
</protein>
<organism evidence="6 7">
    <name type="scientific">Mycobacterium parascrofulaceum ATCC BAA-614</name>
    <dbReference type="NCBI Taxonomy" id="525368"/>
    <lineage>
        <taxon>Bacteria</taxon>
        <taxon>Bacillati</taxon>
        <taxon>Actinomycetota</taxon>
        <taxon>Actinomycetes</taxon>
        <taxon>Mycobacteriales</taxon>
        <taxon>Mycobacteriaceae</taxon>
        <taxon>Mycobacterium</taxon>
        <taxon>Mycobacterium simiae complex</taxon>
    </lineage>
</organism>
<dbReference type="SUPFAM" id="SSF50249">
    <property type="entry name" value="Nucleic acid-binding proteins"/>
    <property type="match status" value="1"/>
</dbReference>
<dbReference type="SUPFAM" id="SSF56091">
    <property type="entry name" value="DNA ligase/mRNA capping enzyme, catalytic domain"/>
    <property type="match status" value="1"/>
</dbReference>
<dbReference type="InterPro" id="IPR016059">
    <property type="entry name" value="DNA_ligase_ATP-dep_CS"/>
</dbReference>
<proteinExistence type="inferred from homology"/>
<keyword evidence="3 6" id="KW-0436">Ligase</keyword>
<dbReference type="Gene3D" id="3.30.470.30">
    <property type="entry name" value="DNA ligase/mRNA capping enzyme"/>
    <property type="match status" value="1"/>
</dbReference>
<dbReference type="Gene3D" id="3.30.1490.70">
    <property type="match status" value="1"/>
</dbReference>
<comment type="caution">
    <text evidence="6">The sequence shown here is derived from an EMBL/GenBank/DDBJ whole genome shotgun (WGS) entry which is preliminary data.</text>
</comment>
<dbReference type="CDD" id="cd07971">
    <property type="entry name" value="OBF_DNA_ligase_LigD"/>
    <property type="match status" value="1"/>
</dbReference>
<dbReference type="PROSITE" id="PS50160">
    <property type="entry name" value="DNA_LIGASE_A3"/>
    <property type="match status" value="1"/>
</dbReference>
<keyword evidence="7" id="KW-1185">Reference proteome</keyword>
<dbReference type="GO" id="GO:0003910">
    <property type="term" value="F:DNA ligase (ATP) activity"/>
    <property type="evidence" value="ECO:0007669"/>
    <property type="project" value="UniProtKB-EC"/>
</dbReference>
<evidence type="ECO:0000259" key="5">
    <source>
        <dbReference type="PROSITE" id="PS50160"/>
    </source>
</evidence>
<gene>
    <name evidence="6" type="primary">ligD</name>
    <name evidence="6" type="ORF">HMPREF0591_0363</name>
</gene>
<reference evidence="6 7" key="1">
    <citation type="submission" date="2010-04" db="EMBL/GenBank/DDBJ databases">
        <authorList>
            <person name="Muzny D."/>
            <person name="Qin X."/>
            <person name="Deng J."/>
            <person name="Jiang H."/>
            <person name="Liu Y."/>
            <person name="Qu J."/>
            <person name="Song X.-Z."/>
            <person name="Zhang L."/>
            <person name="Thornton R."/>
            <person name="Coyle M."/>
            <person name="Francisco L."/>
            <person name="Jackson L."/>
            <person name="Javaid M."/>
            <person name="Korchina V."/>
            <person name="Kovar C."/>
            <person name="Mata R."/>
            <person name="Mathew T."/>
            <person name="Ngo R."/>
            <person name="Nguyen L."/>
            <person name="Nguyen N."/>
            <person name="Okwuonu G."/>
            <person name="Ongeri F."/>
            <person name="Pham C."/>
            <person name="Simmons D."/>
            <person name="Wilczek-Boney K."/>
            <person name="Hale W."/>
            <person name="Jakkamsetti A."/>
            <person name="Pham P."/>
            <person name="Ruth R."/>
            <person name="San Lucas F."/>
            <person name="Warren J."/>
            <person name="Zhang J."/>
            <person name="Zhao Z."/>
            <person name="Zhou C."/>
            <person name="Zhu D."/>
            <person name="Lee S."/>
            <person name="Bess C."/>
            <person name="Blankenburg K."/>
            <person name="Forbes L."/>
            <person name="Fu Q."/>
            <person name="Gubbala S."/>
            <person name="Hirani K."/>
            <person name="Jayaseelan J.C."/>
            <person name="Lara F."/>
            <person name="Munidasa M."/>
            <person name="Palculict T."/>
            <person name="Patil S."/>
            <person name="Pu L.-L."/>
            <person name="Saada N."/>
            <person name="Tang L."/>
            <person name="Weissenberger G."/>
            <person name="Zhu Y."/>
            <person name="Hemphill L."/>
            <person name="Shang Y."/>
            <person name="Youmans B."/>
            <person name="Ayvaz T."/>
            <person name="Ross M."/>
            <person name="Santibanez J."/>
            <person name="Aqrawi P."/>
            <person name="Gross S."/>
            <person name="Joshi V."/>
            <person name="Fowler G."/>
            <person name="Nazareth L."/>
            <person name="Reid J."/>
            <person name="Worley K."/>
            <person name="Petrosino J."/>
            <person name="Highlander S."/>
            <person name="Gibbs R."/>
        </authorList>
    </citation>
    <scope>NUCLEOTIDE SEQUENCE [LARGE SCALE GENOMIC DNA]</scope>
    <source>
        <strain evidence="6 7">ATCC BAA-614</strain>
    </source>
</reference>
<feature type="domain" description="ATP-dependent DNA ligase family profile" evidence="5">
    <location>
        <begin position="104"/>
        <end position="187"/>
    </location>
</feature>
<evidence type="ECO:0000313" key="6">
    <source>
        <dbReference type="EMBL" id="EFG79742.1"/>
    </source>
</evidence>
<dbReference type="Gene3D" id="2.40.50.140">
    <property type="entry name" value="Nucleic acid-binding proteins"/>
    <property type="match status" value="1"/>
</dbReference>
<dbReference type="NCBIfam" id="TIGR02779">
    <property type="entry name" value="NHEJ_ligase_lig"/>
    <property type="match status" value="1"/>
</dbReference>
<dbReference type="EMBL" id="ADNV01000054">
    <property type="protein sequence ID" value="EFG79742.1"/>
    <property type="molecule type" value="Genomic_DNA"/>
</dbReference>
<dbReference type="GO" id="GO:0006281">
    <property type="term" value="P:DNA repair"/>
    <property type="evidence" value="ECO:0007669"/>
    <property type="project" value="InterPro"/>
</dbReference>
<evidence type="ECO:0000256" key="2">
    <source>
        <dbReference type="ARBA" id="ARBA00012727"/>
    </source>
</evidence>
<dbReference type="CDD" id="cd07906">
    <property type="entry name" value="Adenylation_DNA_ligase_LigD_LigC"/>
    <property type="match status" value="1"/>
</dbReference>